<sequence>MGLFDKVFGGAATAQANPFTTPQDAFFAVLYACMSADGNVDDEEITALVSLAQQKALYRGHDMVSIYRRVAPKVIQFGNRQEAVALAASQVPAELRPTLFANCVDFAASDGFVGTAEQALSLDPQQCMNIVEVIMIKNKG</sequence>
<dbReference type="OrthoDB" id="893626at2"/>
<organism evidence="1 2">
    <name type="scientific">Hymenobacter jeollabukensis</name>
    <dbReference type="NCBI Taxonomy" id="2025313"/>
    <lineage>
        <taxon>Bacteria</taxon>
        <taxon>Pseudomonadati</taxon>
        <taxon>Bacteroidota</taxon>
        <taxon>Cytophagia</taxon>
        <taxon>Cytophagales</taxon>
        <taxon>Hymenobacteraceae</taxon>
        <taxon>Hymenobacter</taxon>
    </lineage>
</organism>
<comment type="caution">
    <text evidence="1">The sequence shown here is derived from an EMBL/GenBank/DDBJ whole genome shotgun (WGS) entry which is preliminary data.</text>
</comment>
<dbReference type="Gene3D" id="1.10.3680.10">
    <property type="entry name" value="TerB-like"/>
    <property type="match status" value="1"/>
</dbReference>
<evidence type="ECO:0000313" key="2">
    <source>
        <dbReference type="Proteomes" id="UP000305517"/>
    </source>
</evidence>
<dbReference type="RefSeq" id="WP_138076102.1">
    <property type="nucleotide sequence ID" value="NZ_VAJM01000002.1"/>
</dbReference>
<dbReference type="CDD" id="cd07177">
    <property type="entry name" value="terB_like"/>
    <property type="match status" value="1"/>
</dbReference>
<accession>A0A5R8WUW8</accession>
<dbReference type="EMBL" id="VAJM01000002">
    <property type="protein sequence ID" value="TLM95559.1"/>
    <property type="molecule type" value="Genomic_DNA"/>
</dbReference>
<name>A0A5R8WUW8_9BACT</name>
<gene>
    <name evidence="1" type="ORF">FDY95_07185</name>
</gene>
<proteinExistence type="predicted"/>
<dbReference type="Proteomes" id="UP000305517">
    <property type="component" value="Unassembled WGS sequence"/>
</dbReference>
<reference evidence="1 2" key="1">
    <citation type="submission" date="2019-05" db="EMBL/GenBank/DDBJ databases">
        <title>Hymenobacter edaphi sp. nov., isolated from abandoned arsenic-contaminated farmland soil.</title>
        <authorList>
            <person name="Nie L."/>
        </authorList>
    </citation>
    <scope>NUCLEOTIDE SEQUENCE [LARGE SCALE GENOMIC DNA]</scope>
    <source>
        <strain evidence="1 2">1-3-3-8</strain>
    </source>
</reference>
<dbReference type="SUPFAM" id="SSF158682">
    <property type="entry name" value="TerB-like"/>
    <property type="match status" value="1"/>
</dbReference>
<dbReference type="AlphaFoldDB" id="A0A5R8WUW8"/>
<protein>
    <submittedName>
        <fullName evidence="1">TerB family tellurite resistance protein</fullName>
    </submittedName>
</protein>
<evidence type="ECO:0000313" key="1">
    <source>
        <dbReference type="EMBL" id="TLM95559.1"/>
    </source>
</evidence>
<keyword evidence="2" id="KW-1185">Reference proteome</keyword>
<dbReference type="InterPro" id="IPR029024">
    <property type="entry name" value="TerB-like"/>
</dbReference>